<accession>A0AC61NI02</accession>
<dbReference type="Proteomes" id="UP000826212">
    <property type="component" value="Chromosome"/>
</dbReference>
<sequence>MMKKFTLIILLLFVGVQFVSAQQERRLIRKGNKEFMEAFKDSSKVDSVKYAQAETFYRKALEKDPDNYQWQSNLASAILKQGHPKDAAEMIEGLVDQAPTKQDKAKLYYNLGNSHMAANDLDKAIEAYKSSLRNNPSDPAAKYNLTYAMKKKKEQEQQKKNQDKNKDKNKNKNNKDKNKDKNKNNKDKNKDKNKNNKDKNKDKNKNNKDKNKDKNNKDKNKDKNKNNKDKDKGKQQKPQKKKSGLSKSRASAMLKAMEDKEKKTQEKVRQAQVKQEKAKARSIEKKW</sequence>
<name>A0AC61NI02_9BACT</name>
<dbReference type="EMBL" id="CP081303">
    <property type="protein sequence ID" value="QZE15310.1"/>
    <property type="molecule type" value="Genomic_DNA"/>
</dbReference>
<protein>
    <submittedName>
        <fullName evidence="1">Tetratricopeptide repeat protein</fullName>
    </submittedName>
</protein>
<gene>
    <name evidence="1" type="ORF">K4L44_05615</name>
</gene>
<organism evidence="1 2">
    <name type="scientific">Halosquirtibacter laminarini</name>
    <dbReference type="NCBI Taxonomy" id="3374600"/>
    <lineage>
        <taxon>Bacteria</taxon>
        <taxon>Pseudomonadati</taxon>
        <taxon>Bacteroidota</taxon>
        <taxon>Bacteroidia</taxon>
        <taxon>Marinilabiliales</taxon>
        <taxon>Prolixibacteraceae</taxon>
        <taxon>Halosquirtibacter</taxon>
    </lineage>
</organism>
<evidence type="ECO:0000313" key="1">
    <source>
        <dbReference type="EMBL" id="QZE15310.1"/>
    </source>
</evidence>
<evidence type="ECO:0000313" key="2">
    <source>
        <dbReference type="Proteomes" id="UP000826212"/>
    </source>
</evidence>
<proteinExistence type="predicted"/>
<reference evidence="1" key="1">
    <citation type="submission" date="2021-08" db="EMBL/GenBank/DDBJ databases">
        <title>Novel anaerobic bacterium isolated from sea squirt in East Sea, Republic of Korea.</title>
        <authorList>
            <person name="Nguyen T.H."/>
            <person name="Li Z."/>
            <person name="Lee Y.-J."/>
            <person name="Ko J."/>
            <person name="Kim S.-G."/>
        </authorList>
    </citation>
    <scope>NUCLEOTIDE SEQUENCE</scope>
    <source>
        <strain evidence="1">KCTC 25031</strain>
    </source>
</reference>
<keyword evidence="2" id="KW-1185">Reference proteome</keyword>